<evidence type="ECO:0000256" key="2">
    <source>
        <dbReference type="SAM" id="Phobius"/>
    </source>
</evidence>
<evidence type="ECO:0000313" key="5">
    <source>
        <dbReference type="Proteomes" id="UP000054561"/>
    </source>
</evidence>
<name>A0A0D9QJX2_PLAFR</name>
<reference evidence="4 5" key="1">
    <citation type="submission" date="2014-03" db="EMBL/GenBank/DDBJ databases">
        <title>The Genome Sequence of Plasmodium fragile nilgiri.</title>
        <authorList>
            <consortium name="The Broad Institute Genomics Platform"/>
            <consortium name="The Broad Institute Genome Sequencing Center for Infectious Disease"/>
            <person name="Neafsey D."/>
            <person name="Duraisingh M."/>
            <person name="Young S.K."/>
            <person name="Zeng Q."/>
            <person name="Gargeya S."/>
            <person name="Abouelleil A."/>
            <person name="Alvarado L."/>
            <person name="Chapman S.B."/>
            <person name="Gainer-Dewar J."/>
            <person name="Goldberg J."/>
            <person name="Griggs A."/>
            <person name="Gujja S."/>
            <person name="Hansen M."/>
            <person name="Howarth C."/>
            <person name="Imamovic A."/>
            <person name="Larimer J."/>
            <person name="Pearson M."/>
            <person name="Poon T.W."/>
            <person name="Priest M."/>
            <person name="Roberts A."/>
            <person name="Saif S."/>
            <person name="Shea T."/>
            <person name="Sykes S."/>
            <person name="Wortman J."/>
            <person name="Nusbaum C."/>
            <person name="Birren B."/>
        </authorList>
    </citation>
    <scope>NUCLEOTIDE SEQUENCE [LARGE SCALE GENOMIC DNA]</scope>
    <source>
        <strain evidence="5">nilgiri</strain>
    </source>
</reference>
<dbReference type="InterPro" id="IPR044885">
    <property type="entry name" value="PRESA_N_sf"/>
</dbReference>
<dbReference type="PANTHER" id="PTHR36193">
    <property type="entry name" value="PHISTB DOMAIN-CONTAINING RESA-LIKE PROTEIN 1"/>
    <property type="match status" value="1"/>
</dbReference>
<feature type="transmembrane region" description="Helical" evidence="2">
    <location>
        <begin position="21"/>
        <end position="42"/>
    </location>
</feature>
<dbReference type="RefSeq" id="XP_012336045.1">
    <property type="nucleotide sequence ID" value="XM_012480622.1"/>
</dbReference>
<sequence length="288" mass="33246">MNHKNARLDNVVRPRTFTGSLLYLSLLLLLVHPFIVAPANLLPAVEPKRHYEVRIIAETSSSNDATQMGDVKPPCGGGSIKHGDSMQGSSKHFEQMEATNTHHQVHPKGPKKDVHEIPRTPLGNYNTSSTNVKSQMKTKNEKINQSQKNNHPNHEKHMPEQSIKLTERELHIMLKNLTGVVSRKHMFILWFNFHNLYVRKYNDMIDEMRMYAESFASRHNMSKENVQAIWSRIHGRLISELRQKDVSCINAFFDLLDKGECTADVFIAFLEETKKVWTDTIDKMSFKW</sequence>
<dbReference type="Gene3D" id="6.10.280.180">
    <property type="entry name" value="Plasmodium RESA, N-terminal helical domain"/>
    <property type="match status" value="1"/>
</dbReference>
<dbReference type="EMBL" id="KQ001676">
    <property type="protein sequence ID" value="KJP87319.1"/>
    <property type="molecule type" value="Genomic_DNA"/>
</dbReference>
<feature type="compositionally biased region" description="Polar residues" evidence="1">
    <location>
        <begin position="123"/>
        <end position="150"/>
    </location>
</feature>
<accession>A0A0D9QJX2</accession>
<dbReference type="NCBIfam" id="TIGR01639">
    <property type="entry name" value="P_fal_TIGR01639"/>
    <property type="match status" value="1"/>
</dbReference>
<keyword evidence="5" id="KW-1185">Reference proteome</keyword>
<dbReference type="InterPro" id="IPR006526">
    <property type="entry name" value="Export_prot_PHISTa/b/c"/>
</dbReference>
<keyword evidence="2" id="KW-0472">Membrane</keyword>
<protein>
    <recommendedName>
        <fullName evidence="3">Plasmodium RESA N-terminal domain-containing protein</fullName>
    </recommendedName>
</protein>
<proteinExistence type="predicted"/>
<dbReference type="Pfam" id="PF09687">
    <property type="entry name" value="PRESAN"/>
    <property type="match status" value="1"/>
</dbReference>
<organism evidence="4 5">
    <name type="scientific">Plasmodium fragile</name>
    <dbReference type="NCBI Taxonomy" id="5857"/>
    <lineage>
        <taxon>Eukaryota</taxon>
        <taxon>Sar</taxon>
        <taxon>Alveolata</taxon>
        <taxon>Apicomplexa</taxon>
        <taxon>Aconoidasida</taxon>
        <taxon>Haemosporida</taxon>
        <taxon>Plasmodiidae</taxon>
        <taxon>Plasmodium</taxon>
        <taxon>Plasmodium (Plasmodium)</taxon>
    </lineage>
</organism>
<keyword evidence="2" id="KW-0812">Transmembrane</keyword>
<evidence type="ECO:0000259" key="3">
    <source>
        <dbReference type="Pfam" id="PF09687"/>
    </source>
</evidence>
<dbReference type="GeneID" id="24268313"/>
<feature type="region of interest" description="Disordered" evidence="1">
    <location>
        <begin position="97"/>
        <end position="160"/>
    </location>
</feature>
<dbReference type="VEuPathDB" id="PlasmoDB:AK88_02999"/>
<dbReference type="AlphaFoldDB" id="A0A0D9QJX2"/>
<evidence type="ECO:0000256" key="1">
    <source>
        <dbReference type="SAM" id="MobiDB-lite"/>
    </source>
</evidence>
<dbReference type="OrthoDB" id="384532at2759"/>
<gene>
    <name evidence="4" type="ORF">AK88_02999</name>
</gene>
<dbReference type="OMA" id="LWFNFHN"/>
<feature type="domain" description="Plasmodium RESA N-terminal" evidence="3">
    <location>
        <begin position="164"/>
        <end position="288"/>
    </location>
</feature>
<dbReference type="Proteomes" id="UP000054561">
    <property type="component" value="Unassembled WGS sequence"/>
</dbReference>
<dbReference type="InterPro" id="IPR019111">
    <property type="entry name" value="PRESA_N"/>
</dbReference>
<evidence type="ECO:0000313" key="4">
    <source>
        <dbReference type="EMBL" id="KJP87319.1"/>
    </source>
</evidence>
<dbReference type="PANTHER" id="PTHR36193:SF23">
    <property type="entry name" value="PHISTB DOMAIN-CONTAINING RESA-LIKE PROTEIN 1"/>
    <property type="match status" value="1"/>
</dbReference>
<keyword evidence="2" id="KW-1133">Transmembrane helix</keyword>